<feature type="compositionally biased region" description="Polar residues" evidence="1">
    <location>
        <begin position="71"/>
        <end position="86"/>
    </location>
</feature>
<feature type="compositionally biased region" description="Basic and acidic residues" evidence="1">
    <location>
        <begin position="166"/>
        <end position="183"/>
    </location>
</feature>
<dbReference type="AlphaFoldDB" id="A0A7S3A6J4"/>
<evidence type="ECO:0000313" key="3">
    <source>
        <dbReference type="EMBL" id="CAE0063192.1"/>
    </source>
</evidence>
<dbReference type="Gene3D" id="1.10.510.10">
    <property type="entry name" value="Transferase(Phosphotransferase) domain 1"/>
    <property type="match status" value="1"/>
</dbReference>
<organism evidence="3">
    <name type="scientific">Rhodosorus marinus</name>
    <dbReference type="NCBI Taxonomy" id="101924"/>
    <lineage>
        <taxon>Eukaryota</taxon>
        <taxon>Rhodophyta</taxon>
        <taxon>Stylonematophyceae</taxon>
        <taxon>Stylonematales</taxon>
        <taxon>Stylonemataceae</taxon>
        <taxon>Rhodosorus</taxon>
    </lineage>
</organism>
<feature type="region of interest" description="Disordered" evidence="1">
    <location>
        <begin position="147"/>
        <end position="268"/>
    </location>
</feature>
<dbReference type="EMBL" id="HBHW01040684">
    <property type="protein sequence ID" value="CAE0063192.1"/>
    <property type="molecule type" value="Transcribed_RNA"/>
</dbReference>
<sequence length="826" mass="91634">MSAAEAAEPGPSEMAAQSEEDRRSTASTVGQFDDQSVRESTTGRPSIDSRASGRSSKSKGSIRFSDAVSFPSRTDSNVTGTQSEFSQGDDVRSFGAQSSRFSGQSETSSRNSIRSAAQFTNAEGVSVDLAGRGLAGMSVGGTEVVNVPSSALKPERPSGLLSVHSSRYEAMRGREPAPRKDPLTAKPQTAPGPKKGGSRSYSGPPGRMSRHSTRDTMTTSRASGTGANARRSSRRGMDDDESFRDSFGSSRNSEARTSSRTSRMSFTKRASSLWKSQDSFKEGKEIGESSVFGDNATLHTLGKKTVLEELDPEDIQLDLYINDLEFTNGNLAVDEETINSDLFYKYQLVSEHQRLLLVKWLVATHDDEELRALSTELGGLLNAAPKTEKVMGTIDEEQTKDVPSYIEETDKMLRGEKHKELRAVYEQRLNSVVEAIVMKAHISAEQDFLDTQLKDDKGKNLLDVNLENMHFRFYDTYETTIEIGEGHLSKIYLCNVKNKPEDLFAVKVVSKKGLSKSRLKYLKNECNLSQRLLHPCLVKTCAEPMAVPEKVSTFAEADSVAFFFCYSYDVYDHWDYSWIVMEYVSGGSLLDVLRRVKYLDEEDAKKVMFEILRAVAFLHEEKIVHRDLKFDNILCTQSEFPFSIKVADFGLAQVVQQKTIANTRVPRTDDKEAYQVVKENEDKEKGVVGEAPKEAQGTDAEENEADVRDSVEEREALSSAVGTPSYAAPELLRGNNYSFPVDVWSCGVMLYGILSGSRPFSGNDADQVLASIQRTGLQFPKTEWGFISDQARSLCRAMLEVNPQYRVSAEEAMRHTWFTSMSSSQG</sequence>
<dbReference type="InterPro" id="IPR008271">
    <property type="entry name" value="Ser/Thr_kinase_AS"/>
</dbReference>
<evidence type="ECO:0000259" key="2">
    <source>
        <dbReference type="PROSITE" id="PS50011"/>
    </source>
</evidence>
<feature type="region of interest" description="Disordered" evidence="1">
    <location>
        <begin position="678"/>
        <end position="721"/>
    </location>
</feature>
<dbReference type="GO" id="GO:0005524">
    <property type="term" value="F:ATP binding"/>
    <property type="evidence" value="ECO:0007669"/>
    <property type="project" value="InterPro"/>
</dbReference>
<reference evidence="3" key="1">
    <citation type="submission" date="2021-01" db="EMBL/GenBank/DDBJ databases">
        <authorList>
            <person name="Corre E."/>
            <person name="Pelletier E."/>
            <person name="Niang G."/>
            <person name="Scheremetjew M."/>
            <person name="Finn R."/>
            <person name="Kale V."/>
            <person name="Holt S."/>
            <person name="Cochrane G."/>
            <person name="Meng A."/>
            <person name="Brown T."/>
            <person name="Cohen L."/>
        </authorList>
    </citation>
    <scope>NUCLEOTIDE SEQUENCE</scope>
    <source>
        <strain evidence="3">CCMP 769</strain>
    </source>
</reference>
<dbReference type="InterPro" id="IPR011009">
    <property type="entry name" value="Kinase-like_dom_sf"/>
</dbReference>
<dbReference type="SUPFAM" id="SSF56112">
    <property type="entry name" value="Protein kinase-like (PK-like)"/>
    <property type="match status" value="1"/>
</dbReference>
<feature type="compositionally biased region" description="Low complexity" evidence="1">
    <location>
        <begin position="46"/>
        <end position="66"/>
    </location>
</feature>
<dbReference type="GO" id="GO:0004672">
    <property type="term" value="F:protein kinase activity"/>
    <property type="evidence" value="ECO:0007669"/>
    <property type="project" value="InterPro"/>
</dbReference>
<feature type="compositionally biased region" description="Basic and acidic residues" evidence="1">
    <location>
        <begin position="705"/>
        <end position="716"/>
    </location>
</feature>
<dbReference type="Gene3D" id="3.30.200.20">
    <property type="entry name" value="Phosphorylase Kinase, domain 1"/>
    <property type="match status" value="1"/>
</dbReference>
<feature type="compositionally biased region" description="Low complexity" evidence="1">
    <location>
        <begin position="198"/>
        <end position="207"/>
    </location>
</feature>
<feature type="domain" description="Protein kinase" evidence="2">
    <location>
        <begin position="477"/>
        <end position="818"/>
    </location>
</feature>
<dbReference type="PROSITE" id="PS50011">
    <property type="entry name" value="PROTEIN_KINASE_DOM"/>
    <property type="match status" value="1"/>
</dbReference>
<evidence type="ECO:0000256" key="1">
    <source>
        <dbReference type="SAM" id="MobiDB-lite"/>
    </source>
</evidence>
<dbReference type="SMART" id="SM00220">
    <property type="entry name" value="S_TKc"/>
    <property type="match status" value="1"/>
</dbReference>
<feature type="compositionally biased region" description="Polar residues" evidence="1">
    <location>
        <begin position="25"/>
        <end position="44"/>
    </location>
</feature>
<feature type="compositionally biased region" description="Low complexity" evidence="1">
    <location>
        <begin position="1"/>
        <end position="16"/>
    </location>
</feature>
<feature type="region of interest" description="Disordered" evidence="1">
    <location>
        <begin position="1"/>
        <end position="115"/>
    </location>
</feature>
<dbReference type="Pfam" id="PF00069">
    <property type="entry name" value="Pkinase"/>
    <property type="match status" value="2"/>
</dbReference>
<accession>A0A7S3A6J4</accession>
<feature type="compositionally biased region" description="Polar residues" evidence="1">
    <location>
        <begin position="215"/>
        <end position="226"/>
    </location>
</feature>
<proteinExistence type="predicted"/>
<gene>
    <name evidence="3" type="ORF">RMAR00112_LOCUS31264</name>
    <name evidence="4" type="ORF">RMAR00112_LOCUS31265</name>
</gene>
<name>A0A7S3A6J4_9RHOD</name>
<feature type="compositionally biased region" description="Basic and acidic residues" evidence="1">
    <location>
        <begin position="678"/>
        <end position="693"/>
    </location>
</feature>
<feature type="compositionally biased region" description="Polar residues" evidence="1">
    <location>
        <begin position="95"/>
        <end position="115"/>
    </location>
</feature>
<evidence type="ECO:0000313" key="4">
    <source>
        <dbReference type="EMBL" id="CAE0063193.1"/>
    </source>
</evidence>
<dbReference type="EMBL" id="HBHW01040685">
    <property type="protein sequence ID" value="CAE0063193.1"/>
    <property type="molecule type" value="Transcribed_RNA"/>
</dbReference>
<dbReference type="InterPro" id="IPR000719">
    <property type="entry name" value="Prot_kinase_dom"/>
</dbReference>
<dbReference type="PANTHER" id="PTHR24347">
    <property type="entry name" value="SERINE/THREONINE-PROTEIN KINASE"/>
    <property type="match status" value="1"/>
</dbReference>
<protein>
    <recommendedName>
        <fullName evidence="2">Protein kinase domain-containing protein</fullName>
    </recommendedName>
</protein>
<dbReference type="PROSITE" id="PS00108">
    <property type="entry name" value="PROTEIN_KINASE_ST"/>
    <property type="match status" value="1"/>
</dbReference>
<feature type="compositionally biased region" description="Low complexity" evidence="1">
    <location>
        <begin position="249"/>
        <end position="268"/>
    </location>
</feature>